<keyword evidence="6" id="KW-0560">Oxidoreductase</keyword>
<dbReference type="InterPro" id="IPR004852">
    <property type="entry name" value="Di-haem_cyt_c_peroxidsae"/>
</dbReference>
<dbReference type="SUPFAM" id="SSF46626">
    <property type="entry name" value="Cytochrome c"/>
    <property type="match status" value="2"/>
</dbReference>
<evidence type="ECO:0000313" key="11">
    <source>
        <dbReference type="EMBL" id="NLR90755.1"/>
    </source>
</evidence>
<evidence type="ECO:0000256" key="5">
    <source>
        <dbReference type="ARBA" id="ARBA00022764"/>
    </source>
</evidence>
<evidence type="ECO:0000256" key="8">
    <source>
        <dbReference type="PIRSR" id="PIRSR000294-1"/>
    </source>
</evidence>
<protein>
    <submittedName>
        <fullName evidence="11">Cytochrome-c peroxidase</fullName>
    </submittedName>
</protein>
<comment type="subcellular location">
    <subcellularLocation>
        <location evidence="1">Periplasm</location>
    </subcellularLocation>
</comment>
<dbReference type="InterPro" id="IPR026259">
    <property type="entry name" value="MauG/Cytc_peroxidase"/>
</dbReference>
<keyword evidence="12" id="KW-1185">Reference proteome</keyword>
<dbReference type="PANTHER" id="PTHR30600">
    <property type="entry name" value="CYTOCHROME C PEROXIDASE-RELATED"/>
    <property type="match status" value="1"/>
</dbReference>
<gene>
    <name evidence="11" type="ORF">HGP29_06040</name>
</gene>
<comment type="caution">
    <text evidence="11">The sequence shown here is derived from an EMBL/GenBank/DDBJ whole genome shotgun (WGS) entry which is preliminary data.</text>
</comment>
<dbReference type="EMBL" id="JABAIL010000002">
    <property type="protein sequence ID" value="NLR90755.1"/>
    <property type="molecule type" value="Genomic_DNA"/>
</dbReference>
<evidence type="ECO:0000256" key="9">
    <source>
        <dbReference type="PIRSR" id="PIRSR000294-2"/>
    </source>
</evidence>
<feature type="binding site" description="covalent" evidence="8">
    <location>
        <position position="77"/>
    </location>
    <ligand>
        <name>heme c</name>
        <dbReference type="ChEBI" id="CHEBI:61717"/>
        <label>1</label>
    </ligand>
</feature>
<comment type="PTM">
    <text evidence="8">Binds 2 heme groups per subunit.</text>
</comment>
<dbReference type="GO" id="GO:0042597">
    <property type="term" value="C:periplasmic space"/>
    <property type="evidence" value="ECO:0007669"/>
    <property type="project" value="UniProtKB-SubCell"/>
</dbReference>
<dbReference type="PROSITE" id="PS51257">
    <property type="entry name" value="PROKAR_LIPOPROTEIN"/>
    <property type="match status" value="1"/>
</dbReference>
<keyword evidence="3 9" id="KW-0479">Metal-binding</keyword>
<dbReference type="GO" id="GO:0046872">
    <property type="term" value="F:metal ion binding"/>
    <property type="evidence" value="ECO:0007669"/>
    <property type="project" value="UniProtKB-KW"/>
</dbReference>
<dbReference type="Proteomes" id="UP000585050">
    <property type="component" value="Unassembled WGS sequence"/>
</dbReference>
<keyword evidence="2 8" id="KW-0349">Heme</keyword>
<dbReference type="AlphaFoldDB" id="A0A7X8XV55"/>
<evidence type="ECO:0000256" key="6">
    <source>
        <dbReference type="ARBA" id="ARBA00023002"/>
    </source>
</evidence>
<dbReference type="Pfam" id="PF03150">
    <property type="entry name" value="CCP_MauG"/>
    <property type="match status" value="1"/>
</dbReference>
<dbReference type="InterPro" id="IPR036909">
    <property type="entry name" value="Cyt_c-like_dom_sf"/>
</dbReference>
<name>A0A7X8XV55_9BACT</name>
<dbReference type="InterPro" id="IPR009056">
    <property type="entry name" value="Cyt_c-like_dom"/>
</dbReference>
<dbReference type="Gene3D" id="1.10.760.10">
    <property type="entry name" value="Cytochrome c-like domain"/>
    <property type="match status" value="2"/>
</dbReference>
<evidence type="ECO:0000256" key="2">
    <source>
        <dbReference type="ARBA" id="ARBA00022617"/>
    </source>
</evidence>
<organism evidence="11 12">
    <name type="scientific">Flammeovirga agarivorans</name>
    <dbReference type="NCBI Taxonomy" id="2726742"/>
    <lineage>
        <taxon>Bacteria</taxon>
        <taxon>Pseudomonadati</taxon>
        <taxon>Bacteroidota</taxon>
        <taxon>Cytophagia</taxon>
        <taxon>Cytophagales</taxon>
        <taxon>Flammeovirgaceae</taxon>
        <taxon>Flammeovirga</taxon>
    </lineage>
</organism>
<dbReference type="PROSITE" id="PS51007">
    <property type="entry name" value="CYTC"/>
    <property type="match status" value="1"/>
</dbReference>
<keyword evidence="11" id="KW-0575">Peroxidase</keyword>
<feature type="binding site" description="covalent" evidence="8">
    <location>
        <position position="230"/>
    </location>
    <ligand>
        <name>heme c</name>
        <dbReference type="ChEBI" id="CHEBI:61717"/>
        <label>2</label>
    </ligand>
</feature>
<proteinExistence type="predicted"/>
<feature type="binding site" description="covalent" evidence="8">
    <location>
        <position position="233"/>
    </location>
    <ligand>
        <name>heme c</name>
        <dbReference type="ChEBI" id="CHEBI:61717"/>
        <label>2</label>
    </ligand>
</feature>
<evidence type="ECO:0000256" key="3">
    <source>
        <dbReference type="ARBA" id="ARBA00022723"/>
    </source>
</evidence>
<dbReference type="GO" id="GO:0004130">
    <property type="term" value="F:cytochrome-c peroxidase activity"/>
    <property type="evidence" value="ECO:0007669"/>
    <property type="project" value="TreeGrafter"/>
</dbReference>
<dbReference type="RefSeq" id="WP_168881472.1">
    <property type="nucleotide sequence ID" value="NZ_JABAIL010000002.1"/>
</dbReference>
<keyword evidence="7 9" id="KW-0408">Iron</keyword>
<dbReference type="GO" id="GO:0009055">
    <property type="term" value="F:electron transfer activity"/>
    <property type="evidence" value="ECO:0007669"/>
    <property type="project" value="InterPro"/>
</dbReference>
<evidence type="ECO:0000256" key="4">
    <source>
        <dbReference type="ARBA" id="ARBA00022729"/>
    </source>
</evidence>
<evidence type="ECO:0000256" key="7">
    <source>
        <dbReference type="ARBA" id="ARBA00023004"/>
    </source>
</evidence>
<dbReference type="PIRSF" id="PIRSF000294">
    <property type="entry name" value="Cytochrome-c_peroxidase"/>
    <property type="match status" value="1"/>
</dbReference>
<evidence type="ECO:0000313" key="12">
    <source>
        <dbReference type="Proteomes" id="UP000585050"/>
    </source>
</evidence>
<comment type="cofactor">
    <cofactor evidence="8">
        <name>heme</name>
        <dbReference type="ChEBI" id="CHEBI:30413"/>
    </cofactor>
    <text evidence="8">Binds 2 heme groups.</text>
</comment>
<keyword evidence="4" id="KW-0732">Signal</keyword>
<accession>A0A7X8XV55</accession>
<dbReference type="PANTHER" id="PTHR30600:SF10">
    <property type="entry name" value="BLL6722 PROTEIN"/>
    <property type="match status" value="1"/>
</dbReference>
<dbReference type="InterPro" id="IPR051395">
    <property type="entry name" value="Cytochrome_c_Peroxidase/MauG"/>
</dbReference>
<reference evidence="11 12" key="1">
    <citation type="submission" date="2020-04" db="EMBL/GenBank/DDBJ databases">
        <title>Flammeovirga sp. SR4, a novel species isolated from seawater.</title>
        <authorList>
            <person name="Wang X."/>
        </authorList>
    </citation>
    <scope>NUCLEOTIDE SEQUENCE [LARGE SCALE GENOMIC DNA]</scope>
    <source>
        <strain evidence="11 12">SR4</strain>
    </source>
</reference>
<feature type="binding site" description="covalent" evidence="8">
    <location>
        <position position="80"/>
    </location>
    <ligand>
        <name>heme c</name>
        <dbReference type="ChEBI" id="CHEBI:61717"/>
        <label>1</label>
    </ligand>
</feature>
<sequence length="372" mass="42045">MQSIKFCSYSLILFLFLTSCESDKEAIKNETYPLELPSHFGKQYTLPDHNPTTTVGVELGRMLFYDTQLSRDKSTSCATCHQQKLAFTDGKALAEGIHGRVGTFSSMSIQNAPWQAKFFWDGRANSLEQQALEPIENPLEMDMTLPEVIERLTSDDRYPKLFKIVFGSEEITEERIGMSIAQFERTLISSNSKYDQYLKGSYTPTEEELLGIQLFFTHPEPSQNLRGGNCGDCHLNILTSGDGKGFRGFHNNGLDNDEELKDGLMTVSGSIYDKGKFKAPTLRNIAVTAPYMHDGRFSTLEEVIEHYDEHIEMSATLDPLIREASNEPIFPGDPIVLHLTEKEKKAILSFLKMLTDETFLNDPKFSNPFTDE</sequence>
<keyword evidence="5" id="KW-0574">Periplasm</keyword>
<feature type="binding site" description="axial binding residue" evidence="9">
    <location>
        <position position="81"/>
    </location>
    <ligand>
        <name>heme c</name>
        <dbReference type="ChEBI" id="CHEBI:61717"/>
        <label>1</label>
    </ligand>
    <ligandPart>
        <name>Fe</name>
        <dbReference type="ChEBI" id="CHEBI:18248"/>
    </ligandPart>
</feature>
<evidence type="ECO:0000256" key="1">
    <source>
        <dbReference type="ARBA" id="ARBA00004418"/>
    </source>
</evidence>
<dbReference type="GO" id="GO:0020037">
    <property type="term" value="F:heme binding"/>
    <property type="evidence" value="ECO:0007669"/>
    <property type="project" value="InterPro"/>
</dbReference>
<feature type="binding site" description="axial binding residue" evidence="9">
    <location>
        <position position="234"/>
    </location>
    <ligand>
        <name>heme c</name>
        <dbReference type="ChEBI" id="CHEBI:61717"/>
        <label>2</label>
    </ligand>
    <ligandPart>
        <name>Fe</name>
        <dbReference type="ChEBI" id="CHEBI:18248"/>
    </ligandPart>
</feature>
<feature type="domain" description="Cytochrome c" evidence="10">
    <location>
        <begin position="55"/>
        <end position="156"/>
    </location>
</feature>
<evidence type="ECO:0000259" key="10">
    <source>
        <dbReference type="PROSITE" id="PS51007"/>
    </source>
</evidence>